<dbReference type="AlphaFoldDB" id="A0A1N6P4R6"/>
<protein>
    <recommendedName>
        <fullName evidence="3">DUF1826 domain-containing protein</fullName>
    </recommendedName>
</protein>
<accession>A0A1N6P4R6</accession>
<organism evidence="1 2">
    <name type="scientific">Marinobacterium stanieri</name>
    <dbReference type="NCBI Taxonomy" id="49186"/>
    <lineage>
        <taxon>Bacteria</taxon>
        <taxon>Pseudomonadati</taxon>
        <taxon>Pseudomonadota</taxon>
        <taxon>Gammaproteobacteria</taxon>
        <taxon>Oceanospirillales</taxon>
        <taxon>Oceanospirillaceae</taxon>
        <taxon>Marinobacterium</taxon>
    </lineage>
</organism>
<dbReference type="Pfam" id="PF08856">
    <property type="entry name" value="DUF1826"/>
    <property type="match status" value="1"/>
</dbReference>
<proteinExistence type="predicted"/>
<keyword evidence="2" id="KW-1185">Reference proteome</keyword>
<dbReference type="RefSeq" id="WP_076460970.1">
    <property type="nucleotide sequence ID" value="NZ_FTMN01000001.1"/>
</dbReference>
<dbReference type="InterPro" id="IPR014955">
    <property type="entry name" value="DUF1826"/>
</dbReference>
<dbReference type="EMBL" id="FTMN01000001">
    <property type="protein sequence ID" value="SIP99256.1"/>
    <property type="molecule type" value="Genomic_DNA"/>
</dbReference>
<sequence length="212" mass="24143">MNTAQPLTPHPMREALFGETPEALTHIYEERCNLAVWQRSLSSEIEQYLDQTITADRRINLKTLFTCQADMDAEIRDTLEKTFPQANGRQALIEDMVQLIQMYECLFEPKMIGIRLATLQQAMCPRFHVDYLPARLVTTYVGSGSQWLEEPAAGLPRIPEQAPEQYQQLSRGDVALLKGDGWYDNEGLGIVHRSPPVETGSNRLFMSLDWAD</sequence>
<name>A0A1N6P4R6_9GAMM</name>
<dbReference type="STRING" id="49186.SAMN05421647_101778"/>
<evidence type="ECO:0000313" key="2">
    <source>
        <dbReference type="Proteomes" id="UP000186895"/>
    </source>
</evidence>
<dbReference type="Proteomes" id="UP000186895">
    <property type="component" value="Unassembled WGS sequence"/>
</dbReference>
<evidence type="ECO:0000313" key="1">
    <source>
        <dbReference type="EMBL" id="SIP99256.1"/>
    </source>
</evidence>
<reference evidence="1 2" key="1">
    <citation type="submission" date="2017-01" db="EMBL/GenBank/DDBJ databases">
        <authorList>
            <person name="Mah S.A."/>
            <person name="Swanson W.J."/>
            <person name="Moy G.W."/>
            <person name="Vacquier V.D."/>
        </authorList>
    </citation>
    <scope>NUCLEOTIDE SEQUENCE [LARGE SCALE GENOMIC DNA]</scope>
    <source>
        <strain evidence="1 2">DSM 7027</strain>
    </source>
</reference>
<evidence type="ECO:0008006" key="3">
    <source>
        <dbReference type="Google" id="ProtNLM"/>
    </source>
</evidence>
<gene>
    <name evidence="1" type="ORF">SAMN05421647_101778</name>
</gene>
<dbReference type="eggNOG" id="ENOG502ZV50">
    <property type="taxonomic scope" value="Bacteria"/>
</dbReference>